<gene>
    <name evidence="1" type="ORF">ENV60_03510</name>
</gene>
<comment type="caution">
    <text evidence="1">The sequence shown here is derived from an EMBL/GenBank/DDBJ whole genome shotgun (WGS) entry which is preliminary data.</text>
</comment>
<accession>A0A7C4TB58</accession>
<proteinExistence type="predicted"/>
<organism evidence="1">
    <name type="scientific">candidate division WOR-3 bacterium</name>
    <dbReference type="NCBI Taxonomy" id="2052148"/>
    <lineage>
        <taxon>Bacteria</taxon>
        <taxon>Bacteria division WOR-3</taxon>
    </lineage>
</organism>
<name>A0A7C4TB58_UNCW3</name>
<sequence>MGITQTRNRPVVADRHTYWRFTLQNYLFTKLYGKPSARIIHTHYHCEPEPKARAWQSLHLCHCESSSIINGRDEAIPLRLLIRQTVW</sequence>
<dbReference type="EMBL" id="DTGZ01000067">
    <property type="protein sequence ID" value="HGV97348.1"/>
    <property type="molecule type" value="Genomic_DNA"/>
</dbReference>
<dbReference type="AlphaFoldDB" id="A0A7C4TB58"/>
<reference evidence="1" key="1">
    <citation type="journal article" date="2020" name="mSystems">
        <title>Genome- and Community-Level Interaction Insights into Carbon Utilization and Element Cycling Functions of Hydrothermarchaeota in Hydrothermal Sediment.</title>
        <authorList>
            <person name="Zhou Z."/>
            <person name="Liu Y."/>
            <person name="Xu W."/>
            <person name="Pan J."/>
            <person name="Luo Z.H."/>
            <person name="Li M."/>
        </authorList>
    </citation>
    <scope>NUCLEOTIDE SEQUENCE [LARGE SCALE GENOMIC DNA]</scope>
    <source>
        <strain evidence="1">SpSt-774</strain>
    </source>
</reference>
<evidence type="ECO:0000313" key="1">
    <source>
        <dbReference type="EMBL" id="HGV97348.1"/>
    </source>
</evidence>
<protein>
    <submittedName>
        <fullName evidence="1">Uncharacterized protein</fullName>
    </submittedName>
</protein>